<gene>
    <name evidence="1" type="ORF">DIATSA_LOCUS9552</name>
</gene>
<keyword evidence="2" id="KW-1185">Reference proteome</keyword>
<name>A0A9N9R7T1_9NEOP</name>
<proteinExistence type="predicted"/>
<organism evidence="1 2">
    <name type="scientific">Diatraea saccharalis</name>
    <name type="common">sugarcane borer</name>
    <dbReference type="NCBI Taxonomy" id="40085"/>
    <lineage>
        <taxon>Eukaryota</taxon>
        <taxon>Metazoa</taxon>
        <taxon>Ecdysozoa</taxon>
        <taxon>Arthropoda</taxon>
        <taxon>Hexapoda</taxon>
        <taxon>Insecta</taxon>
        <taxon>Pterygota</taxon>
        <taxon>Neoptera</taxon>
        <taxon>Endopterygota</taxon>
        <taxon>Lepidoptera</taxon>
        <taxon>Glossata</taxon>
        <taxon>Ditrysia</taxon>
        <taxon>Pyraloidea</taxon>
        <taxon>Crambidae</taxon>
        <taxon>Crambinae</taxon>
        <taxon>Diatraea</taxon>
    </lineage>
</organism>
<dbReference type="AlphaFoldDB" id="A0A9N9R7T1"/>
<dbReference type="OrthoDB" id="6724830at2759"/>
<protein>
    <submittedName>
        <fullName evidence="1">Uncharacterized protein</fullName>
    </submittedName>
</protein>
<sequence length="185" mass="21191">MTTKEKLVLHGHCVQHKKKLHAQSPLYHEIACHRPIDFRLIGLGYIKFDRLTSRQLYLEQILTASETTFEETGLSLGIIGLRRCRFDTILMEIKGVASTASSSVSARSFSRSSSMRKSTFSTSGHNKLYDDIVLPDKTSEKEWLPEIFPTKSPLPRSCNHTQKYKWLARHAQHMKKRTCSAKKTL</sequence>
<reference evidence="1" key="2">
    <citation type="submission" date="2022-10" db="EMBL/GenBank/DDBJ databases">
        <authorList>
            <consortium name="ENA_rothamsted_submissions"/>
            <consortium name="culmorum"/>
            <person name="King R."/>
        </authorList>
    </citation>
    <scope>NUCLEOTIDE SEQUENCE</scope>
</reference>
<reference evidence="1" key="1">
    <citation type="submission" date="2021-12" db="EMBL/GenBank/DDBJ databases">
        <authorList>
            <person name="King R."/>
        </authorList>
    </citation>
    <scope>NUCLEOTIDE SEQUENCE</scope>
</reference>
<evidence type="ECO:0000313" key="1">
    <source>
        <dbReference type="EMBL" id="CAG9791972.1"/>
    </source>
</evidence>
<evidence type="ECO:0000313" key="2">
    <source>
        <dbReference type="Proteomes" id="UP001153714"/>
    </source>
</evidence>
<dbReference type="Proteomes" id="UP001153714">
    <property type="component" value="Chromosome 4"/>
</dbReference>
<accession>A0A9N9R7T1</accession>
<dbReference type="EMBL" id="OU893335">
    <property type="protein sequence ID" value="CAG9791972.1"/>
    <property type="molecule type" value="Genomic_DNA"/>
</dbReference>